<evidence type="ECO:0000313" key="1">
    <source>
        <dbReference type="EMBL" id="GFN87190.1"/>
    </source>
</evidence>
<protein>
    <submittedName>
        <fullName evidence="1">Uncharacterized protein</fullName>
    </submittedName>
</protein>
<name>A0AAV3YXU8_9GAST</name>
<reference evidence="1 2" key="1">
    <citation type="journal article" date="2021" name="Elife">
        <title>Chloroplast acquisition without the gene transfer in kleptoplastic sea slugs, Plakobranchus ocellatus.</title>
        <authorList>
            <person name="Maeda T."/>
            <person name="Takahashi S."/>
            <person name="Yoshida T."/>
            <person name="Shimamura S."/>
            <person name="Takaki Y."/>
            <person name="Nagai Y."/>
            <person name="Toyoda A."/>
            <person name="Suzuki Y."/>
            <person name="Arimoto A."/>
            <person name="Ishii H."/>
            <person name="Satoh N."/>
            <person name="Nishiyama T."/>
            <person name="Hasebe M."/>
            <person name="Maruyama T."/>
            <person name="Minagawa J."/>
            <person name="Obokata J."/>
            <person name="Shigenobu S."/>
        </authorList>
    </citation>
    <scope>NUCLEOTIDE SEQUENCE [LARGE SCALE GENOMIC DNA]</scope>
</reference>
<comment type="caution">
    <text evidence="1">The sequence shown here is derived from an EMBL/GenBank/DDBJ whole genome shotgun (WGS) entry which is preliminary data.</text>
</comment>
<organism evidence="1 2">
    <name type="scientific">Plakobranchus ocellatus</name>
    <dbReference type="NCBI Taxonomy" id="259542"/>
    <lineage>
        <taxon>Eukaryota</taxon>
        <taxon>Metazoa</taxon>
        <taxon>Spiralia</taxon>
        <taxon>Lophotrochozoa</taxon>
        <taxon>Mollusca</taxon>
        <taxon>Gastropoda</taxon>
        <taxon>Heterobranchia</taxon>
        <taxon>Euthyneura</taxon>
        <taxon>Panpulmonata</taxon>
        <taxon>Sacoglossa</taxon>
        <taxon>Placobranchoidea</taxon>
        <taxon>Plakobranchidae</taxon>
        <taxon>Plakobranchus</taxon>
    </lineage>
</organism>
<gene>
    <name evidence="1" type="ORF">PoB_001369600</name>
</gene>
<dbReference type="EMBL" id="BLXT01001665">
    <property type="protein sequence ID" value="GFN87190.1"/>
    <property type="molecule type" value="Genomic_DNA"/>
</dbReference>
<keyword evidence="2" id="KW-1185">Reference proteome</keyword>
<sequence length="104" mass="11710">MLLYCGRQMRAEIASPYRVFPGHFLGYTIDRGCIIAHKILHELTIIPSKPGDPLSVLTLEDNGGSPNFAFAASRANLDLSHQSQRNNWYHAQICRDIYESSPVH</sequence>
<dbReference type="AlphaFoldDB" id="A0AAV3YXU8"/>
<proteinExistence type="predicted"/>
<evidence type="ECO:0000313" key="2">
    <source>
        <dbReference type="Proteomes" id="UP000735302"/>
    </source>
</evidence>
<accession>A0AAV3YXU8</accession>
<dbReference type="Proteomes" id="UP000735302">
    <property type="component" value="Unassembled WGS sequence"/>
</dbReference>